<dbReference type="AlphaFoldDB" id="A0A9N9QTE0"/>
<evidence type="ECO:0000313" key="4">
    <source>
        <dbReference type="EMBL" id="CAG9787677.1"/>
    </source>
</evidence>
<dbReference type="EMBL" id="OU893332">
    <property type="protein sequence ID" value="CAG9781961.1"/>
    <property type="molecule type" value="Genomic_DNA"/>
</dbReference>
<reference evidence="3" key="1">
    <citation type="submission" date="2021-12" db="EMBL/GenBank/DDBJ databases">
        <authorList>
            <person name="King R."/>
        </authorList>
    </citation>
    <scope>NUCLEOTIDE SEQUENCE</scope>
</reference>
<dbReference type="Proteomes" id="UP001153714">
    <property type="component" value="Chromosome 18"/>
</dbReference>
<dbReference type="EMBL" id="OU893349">
    <property type="protein sequence ID" value="CAG9787677.1"/>
    <property type="molecule type" value="Genomic_DNA"/>
</dbReference>
<evidence type="ECO:0000313" key="5">
    <source>
        <dbReference type="Proteomes" id="UP001153714"/>
    </source>
</evidence>
<gene>
    <name evidence="3" type="ORF">DIATSA_LOCUS262</name>
    <name evidence="4" type="ORF">DIATSA_LOCUS5540</name>
</gene>
<feature type="region of interest" description="Disordered" evidence="1">
    <location>
        <begin position="146"/>
        <end position="172"/>
    </location>
</feature>
<feature type="domain" description="DUF7869" evidence="2">
    <location>
        <begin position="498"/>
        <end position="625"/>
    </location>
</feature>
<evidence type="ECO:0000256" key="1">
    <source>
        <dbReference type="SAM" id="MobiDB-lite"/>
    </source>
</evidence>
<proteinExistence type="predicted"/>
<keyword evidence="5" id="KW-1185">Reference proteome</keyword>
<dbReference type="OrthoDB" id="7367179at2759"/>
<reference evidence="3" key="2">
    <citation type="submission" date="2022-10" db="EMBL/GenBank/DDBJ databases">
        <authorList>
            <consortium name="ENA_rothamsted_submissions"/>
            <consortium name="culmorum"/>
            <person name="King R."/>
        </authorList>
    </citation>
    <scope>NUCLEOTIDE SEQUENCE</scope>
</reference>
<dbReference type="Pfam" id="PF25273">
    <property type="entry name" value="DUF7869"/>
    <property type="match status" value="1"/>
</dbReference>
<sequence length="729" mass="84739">MDYKLSRGRRLVQAVHDANGNNERNENISAKENINDYQKCIPEVQQTLPVIVLTEDSCFTDYVSLNSFNMEEEHLPSTDHIIPRCVPSSEQEVLPIQLEFAHDTNSESSREQIIYLEKTNDSQEPITLTNTHDDERPLSSSLLKNESDKFIDPNNHNMNEGRKRRKKADPSQWKRNINKKLRMEGKAYLGFRKAGSTVIQDIPRDERKIKPTCMSTVCANSKKRNCQYFTQEQRESIYQRFWGLTWGERKAFVCGYVTKIAKKTNTTDGDSRRNFTLIYNLNNGQQNYQVCRDMFLNTLGIGYRMVQSWVNDSSHGIPATIKIKDTSVNNVVRSQEDFLSNFLDSLPKMPSHYNRQNSSKLYLEPVLQTIKDVYKLYLVKCNETGQPSFSRKKFSEVMSSKNISLFNVKKDKCNLCASYEAGNLQEESWKEHIEKKEKARKEKREDIEKANRGEIILIEVDFQAVKLAPFTHANAFYYKTKLACHNFTIYDIVKKQSTCYWFSEDQNNQLVASTFVSCLIHYLKKKCITAEKKPIIIFSDGCTAQNRNNVMANALLNFSMLHGVLIYQKYLEVGHTQMEVDSVHACIERKLKKKEIKLPSDYVSITREAREKPTPYEAIDLTYDFFRDYTKPLRYNSIRPGRMKHDPTVTDIKVISYHPSGIIKVKLDFSEELKDLPQRPKRFDAVQSYPPLFTARCCISKTKWLHLQELKSVIPKDCHYFYDNLPCQG</sequence>
<dbReference type="PANTHER" id="PTHR10773:SF19">
    <property type="match status" value="1"/>
</dbReference>
<dbReference type="PANTHER" id="PTHR10773">
    <property type="entry name" value="DNA-DIRECTED RNA POLYMERASES I, II, AND III SUBUNIT RPABC2"/>
    <property type="match status" value="1"/>
</dbReference>
<name>A0A9N9QTE0_9NEOP</name>
<accession>A0A9N9QTE0</accession>
<dbReference type="Proteomes" id="UP001153714">
    <property type="component" value="Chromosome 1"/>
</dbReference>
<dbReference type="InterPro" id="IPR057191">
    <property type="entry name" value="DUF7869"/>
</dbReference>
<evidence type="ECO:0000313" key="3">
    <source>
        <dbReference type="EMBL" id="CAG9781961.1"/>
    </source>
</evidence>
<evidence type="ECO:0000259" key="2">
    <source>
        <dbReference type="Pfam" id="PF25273"/>
    </source>
</evidence>
<organism evidence="3 5">
    <name type="scientific">Diatraea saccharalis</name>
    <name type="common">sugarcane borer</name>
    <dbReference type="NCBI Taxonomy" id="40085"/>
    <lineage>
        <taxon>Eukaryota</taxon>
        <taxon>Metazoa</taxon>
        <taxon>Ecdysozoa</taxon>
        <taxon>Arthropoda</taxon>
        <taxon>Hexapoda</taxon>
        <taxon>Insecta</taxon>
        <taxon>Pterygota</taxon>
        <taxon>Neoptera</taxon>
        <taxon>Endopterygota</taxon>
        <taxon>Lepidoptera</taxon>
        <taxon>Glossata</taxon>
        <taxon>Ditrysia</taxon>
        <taxon>Pyraloidea</taxon>
        <taxon>Crambidae</taxon>
        <taxon>Crambinae</taxon>
        <taxon>Diatraea</taxon>
    </lineage>
</organism>
<protein>
    <recommendedName>
        <fullName evidence="2">DUF7869 domain-containing protein</fullName>
    </recommendedName>
</protein>